<dbReference type="AlphaFoldDB" id="V9ILG2"/>
<name>V9ILG2_APICE</name>
<organism evidence="2">
    <name type="scientific">Apis cerana</name>
    <name type="common">Indian honeybee</name>
    <dbReference type="NCBI Taxonomy" id="7461"/>
    <lineage>
        <taxon>Eukaryota</taxon>
        <taxon>Metazoa</taxon>
        <taxon>Ecdysozoa</taxon>
        <taxon>Arthropoda</taxon>
        <taxon>Hexapoda</taxon>
        <taxon>Insecta</taxon>
        <taxon>Pterygota</taxon>
        <taxon>Neoptera</taxon>
        <taxon>Endopterygota</taxon>
        <taxon>Hymenoptera</taxon>
        <taxon>Apocrita</taxon>
        <taxon>Aculeata</taxon>
        <taxon>Apoidea</taxon>
        <taxon>Anthophila</taxon>
        <taxon>Apidae</taxon>
        <taxon>Apis</taxon>
    </lineage>
</organism>
<evidence type="ECO:0000313" key="2">
    <source>
        <dbReference type="EMBL" id="AEY61124.1"/>
    </source>
</evidence>
<sequence length="150" mass="16376">MDLVQGYACCRPAIEMATELPLQEDEDVGIAETSSDANQSSNDDLDERSTGQQESEDITEKTLKRQTSKSRSNYAVNGSVKIGSQDCSNTLTSMLSTEGNLPRSETIAAIGHRSYTDDLSIMQGENLCKGDNVEDVTVCRKCGHCMKNKE</sequence>
<dbReference type="EMBL" id="JR049921">
    <property type="protein sequence ID" value="AEY61124.1"/>
    <property type="molecule type" value="mRNA"/>
</dbReference>
<proteinExistence type="evidence at transcript level"/>
<gene>
    <name evidence="2" type="ORF">ACCB11142</name>
</gene>
<protein>
    <submittedName>
        <fullName evidence="2">Histidine decarboxylase</fullName>
    </submittedName>
</protein>
<accession>V9ILG2</accession>
<reference evidence="2" key="1">
    <citation type="submission" date="2011-11" db="EMBL/GenBank/DDBJ databases">
        <title>Decoding the brain transcriptome of the Eastern honeybee (Apis cerana) based on pyrosequencing.</title>
        <authorList>
            <person name="Sun L."/>
            <person name="Zheng H."/>
            <person name="Wang Y."/>
            <person name="Xie X."/>
            <person name="Zhu Y."/>
            <person name="Gu W."/>
            <person name="Wang S."/>
        </authorList>
    </citation>
    <scope>NUCLEOTIDE SEQUENCE</scope>
    <source>
        <tissue evidence="2">Brain</tissue>
    </source>
</reference>
<feature type="region of interest" description="Disordered" evidence="1">
    <location>
        <begin position="25"/>
        <end position="83"/>
    </location>
</feature>
<evidence type="ECO:0000256" key="1">
    <source>
        <dbReference type="SAM" id="MobiDB-lite"/>
    </source>
</evidence>
<feature type="compositionally biased region" description="Polar residues" evidence="1">
    <location>
        <begin position="32"/>
        <end position="42"/>
    </location>
</feature>